<accession>A0A5N5T5R5</accession>
<comment type="similarity">
    <text evidence="3">Belongs to the alpha-ketoglutarate dehydrogenase component 4 family.</text>
</comment>
<reference evidence="4 5" key="1">
    <citation type="journal article" date="2019" name="PLoS Biol.">
        <title>Sex chromosomes control vertical transmission of feminizing Wolbachia symbionts in an isopod.</title>
        <authorList>
            <person name="Becking T."/>
            <person name="Chebbi M.A."/>
            <person name="Giraud I."/>
            <person name="Moumen B."/>
            <person name="Laverre T."/>
            <person name="Caubet Y."/>
            <person name="Peccoud J."/>
            <person name="Gilbert C."/>
            <person name="Cordaux R."/>
        </authorList>
    </citation>
    <scope>NUCLEOTIDE SEQUENCE [LARGE SCALE GENOMIC DNA]</scope>
    <source>
        <strain evidence="4">ANa2</strain>
        <tissue evidence="4">Whole body excluding digestive tract and cuticle</tissue>
    </source>
</reference>
<protein>
    <recommendedName>
        <fullName evidence="6">28S ribosomal protein S36, mitochondrial</fullName>
    </recommendedName>
</protein>
<dbReference type="Proteomes" id="UP000326759">
    <property type="component" value="Unassembled WGS sequence"/>
</dbReference>
<dbReference type="GO" id="GO:0005739">
    <property type="term" value="C:mitochondrion"/>
    <property type="evidence" value="ECO:0007669"/>
    <property type="project" value="UniProtKB-SubCell"/>
</dbReference>
<organism evidence="4 5">
    <name type="scientific">Armadillidium nasatum</name>
    <dbReference type="NCBI Taxonomy" id="96803"/>
    <lineage>
        <taxon>Eukaryota</taxon>
        <taxon>Metazoa</taxon>
        <taxon>Ecdysozoa</taxon>
        <taxon>Arthropoda</taxon>
        <taxon>Crustacea</taxon>
        <taxon>Multicrustacea</taxon>
        <taxon>Malacostraca</taxon>
        <taxon>Eumalacostraca</taxon>
        <taxon>Peracarida</taxon>
        <taxon>Isopoda</taxon>
        <taxon>Oniscidea</taxon>
        <taxon>Crinocheta</taxon>
        <taxon>Armadillidiidae</taxon>
        <taxon>Armadillidium</taxon>
    </lineage>
</organism>
<name>A0A5N5T5R5_9CRUS</name>
<gene>
    <name evidence="4" type="ORF">Anas_06271</name>
</gene>
<sequence>MMSSLASAWKAVRPHVPLIKFRKGAVSKLGGMFKHESPVSEVPKPSSHTVVKRPILEEWQLPANYYRPPFTEEEIEYINRGGPV</sequence>
<evidence type="ECO:0000313" key="4">
    <source>
        <dbReference type="EMBL" id="KAB7501931.1"/>
    </source>
</evidence>
<evidence type="ECO:0000256" key="1">
    <source>
        <dbReference type="ARBA" id="ARBA00004173"/>
    </source>
</evidence>
<comment type="caution">
    <text evidence="4">The sequence shown here is derived from an EMBL/GenBank/DDBJ whole genome shotgun (WGS) entry which is preliminary data.</text>
</comment>
<dbReference type="AlphaFoldDB" id="A0A5N5T5R5"/>
<keyword evidence="2" id="KW-0496">Mitochondrion</keyword>
<evidence type="ECO:0000256" key="3">
    <source>
        <dbReference type="ARBA" id="ARBA00043970"/>
    </source>
</evidence>
<dbReference type="GO" id="GO:0006103">
    <property type="term" value="P:2-oxoglutarate metabolic process"/>
    <property type="evidence" value="ECO:0007669"/>
    <property type="project" value="InterPro"/>
</dbReference>
<dbReference type="EMBL" id="SEYY01009051">
    <property type="protein sequence ID" value="KAB7501931.1"/>
    <property type="molecule type" value="Genomic_DNA"/>
</dbReference>
<proteinExistence type="inferred from homology"/>
<keyword evidence="5" id="KW-1185">Reference proteome</keyword>
<evidence type="ECO:0000313" key="5">
    <source>
        <dbReference type="Proteomes" id="UP000326759"/>
    </source>
</evidence>
<dbReference type="OrthoDB" id="2116030at2759"/>
<comment type="subcellular location">
    <subcellularLocation>
        <location evidence="1">Mitochondrion</location>
    </subcellularLocation>
</comment>
<dbReference type="Pfam" id="PF10937">
    <property type="entry name" value="Kgd4-YMR31"/>
    <property type="match status" value="1"/>
</dbReference>
<evidence type="ECO:0008006" key="6">
    <source>
        <dbReference type="Google" id="ProtNLM"/>
    </source>
</evidence>
<dbReference type="InterPro" id="IPR020373">
    <property type="entry name" value="Kgd4/YMR-31"/>
</dbReference>
<evidence type="ECO:0000256" key="2">
    <source>
        <dbReference type="ARBA" id="ARBA00023128"/>
    </source>
</evidence>